<feature type="transmembrane region" description="Helical" evidence="1">
    <location>
        <begin position="112"/>
        <end position="132"/>
    </location>
</feature>
<dbReference type="AlphaFoldDB" id="A0A4R8IPL3"/>
<protein>
    <recommendedName>
        <fullName evidence="4">NADH:quinone oxidoreductase/Mrp antiporter membrane subunit domain-containing protein</fullName>
    </recommendedName>
</protein>
<feature type="transmembrane region" description="Helical" evidence="1">
    <location>
        <begin position="153"/>
        <end position="177"/>
    </location>
</feature>
<dbReference type="EMBL" id="SOQX01000004">
    <property type="protein sequence ID" value="TDY01120.1"/>
    <property type="molecule type" value="Genomic_DNA"/>
</dbReference>
<proteinExistence type="predicted"/>
<dbReference type="RefSeq" id="WP_134083794.1">
    <property type="nucleotide sequence ID" value="NZ_SOQX01000004.1"/>
</dbReference>
<comment type="caution">
    <text evidence="2">The sequence shown here is derived from an EMBL/GenBank/DDBJ whole genome shotgun (WGS) entry which is preliminary data.</text>
</comment>
<feature type="transmembrane region" description="Helical" evidence="1">
    <location>
        <begin position="33"/>
        <end position="53"/>
    </location>
</feature>
<keyword evidence="1" id="KW-0812">Transmembrane</keyword>
<evidence type="ECO:0000313" key="3">
    <source>
        <dbReference type="Proteomes" id="UP000294914"/>
    </source>
</evidence>
<keyword evidence="1" id="KW-0472">Membrane</keyword>
<sequence length="252" mass="26978">MPTGSYLLIGLFLPLFPLSMGFNFVLGKSRSTLLRIVLLLLWPQIGLILLPMLDSPVPGWIIPLALFTAALYALRALALRDVGQWSGFLATSAWALLWIARQGDMPMLQLHLFALGFSAPLVLLTLLGAGLARRFGAAYTGLYGGLAESLPRFSAILVLVVLAIIATPLFPTFFIMLVTVMQAATFMPLLAVGVTLVWLLWSWAGARLLQGFIVGPAGDEAVIDLNRLATGAYALALTLLVASGLYGLGVLL</sequence>
<evidence type="ECO:0000313" key="2">
    <source>
        <dbReference type="EMBL" id="TDY01120.1"/>
    </source>
</evidence>
<evidence type="ECO:0000256" key="1">
    <source>
        <dbReference type="SAM" id="Phobius"/>
    </source>
</evidence>
<reference evidence="2 3" key="1">
    <citation type="submission" date="2019-03" db="EMBL/GenBank/DDBJ databases">
        <title>Genomic Encyclopedia of Type Strains, Phase IV (KMG-IV): sequencing the most valuable type-strain genomes for metagenomic binning, comparative biology and taxonomic classification.</title>
        <authorList>
            <person name="Goeker M."/>
        </authorList>
    </citation>
    <scope>NUCLEOTIDE SEQUENCE [LARGE SCALE GENOMIC DNA]</scope>
    <source>
        <strain evidence="2 3">DSM 16326</strain>
    </source>
</reference>
<accession>A0A4R8IPL3</accession>
<evidence type="ECO:0008006" key="4">
    <source>
        <dbReference type="Google" id="ProtNLM"/>
    </source>
</evidence>
<feature type="transmembrane region" description="Helical" evidence="1">
    <location>
        <begin position="59"/>
        <end position="78"/>
    </location>
</feature>
<dbReference type="OrthoDB" id="5765025at2"/>
<organism evidence="2 3">
    <name type="scientific">Thiohalophilus thiocyanatoxydans</name>
    <dbReference type="NCBI Taxonomy" id="381308"/>
    <lineage>
        <taxon>Bacteria</taxon>
        <taxon>Pseudomonadati</taxon>
        <taxon>Pseudomonadota</taxon>
        <taxon>Gammaproteobacteria</taxon>
        <taxon>Thiohalomonadales</taxon>
        <taxon>Thiohalophilaceae</taxon>
        <taxon>Thiohalophilus</taxon>
    </lineage>
</organism>
<name>A0A4R8IPL3_9GAMM</name>
<keyword evidence="3" id="KW-1185">Reference proteome</keyword>
<keyword evidence="1" id="KW-1133">Transmembrane helix</keyword>
<gene>
    <name evidence="2" type="ORF">EDC23_1866</name>
</gene>
<feature type="transmembrane region" description="Helical" evidence="1">
    <location>
        <begin position="232"/>
        <end position="251"/>
    </location>
</feature>
<dbReference type="Proteomes" id="UP000294914">
    <property type="component" value="Unassembled WGS sequence"/>
</dbReference>
<feature type="transmembrane region" description="Helical" evidence="1">
    <location>
        <begin position="183"/>
        <end position="201"/>
    </location>
</feature>
<feature type="transmembrane region" description="Helical" evidence="1">
    <location>
        <begin position="6"/>
        <end position="26"/>
    </location>
</feature>